<dbReference type="GO" id="GO:0003676">
    <property type="term" value="F:nucleic acid binding"/>
    <property type="evidence" value="ECO:0007669"/>
    <property type="project" value="InterPro"/>
</dbReference>
<dbReference type="Gene3D" id="3.30.420.10">
    <property type="entry name" value="Ribonuclease H-like superfamily/Ribonuclease H"/>
    <property type="match status" value="1"/>
</dbReference>
<dbReference type="PANTHER" id="PTHR37984">
    <property type="entry name" value="PROTEIN CBG26694"/>
    <property type="match status" value="1"/>
</dbReference>
<sequence>MLERSHRVFKDILSQYISNSQQDWDDWVPLILFAYRTSIHSATGYSPYFIIHSRDPILLLDDFIKPNRPRYDYDENYASELLARLSQVFINVRENLARASDNMIKQYNKKTKEREFELGDLVYLHDPTSRIGISKKLAKLWLRPYRILEKKEPVNYKISEVGKRKDQIIHVNRLKHFRRGSVSRSLMGILQNVNYDRKEELPQGPVPEEELDEVTRNILTLANKAELAKNLNHYPLP</sequence>
<dbReference type="Pfam" id="PF22938">
    <property type="entry name" value="Integrase_p58_C"/>
    <property type="match status" value="1"/>
</dbReference>
<evidence type="ECO:0000259" key="1">
    <source>
        <dbReference type="Pfam" id="PF22938"/>
    </source>
</evidence>
<dbReference type="InterPro" id="IPR012337">
    <property type="entry name" value="RNaseH-like_sf"/>
</dbReference>
<reference evidence="2" key="1">
    <citation type="journal article" date="2023" name="Insect Mol. Biol.">
        <title>Genome sequencing provides insights into the evolution of gene families encoding plant cell wall-degrading enzymes in longhorned beetles.</title>
        <authorList>
            <person name="Shin N.R."/>
            <person name="Okamura Y."/>
            <person name="Kirsch R."/>
            <person name="Pauchet Y."/>
        </authorList>
    </citation>
    <scope>NUCLEOTIDE SEQUENCE</scope>
    <source>
        <strain evidence="2">RBIC_L_NR</strain>
    </source>
</reference>
<protein>
    <recommendedName>
        <fullName evidence="1">Integrase p58-like C-terminal domain-containing protein</fullName>
    </recommendedName>
</protein>
<accession>A0AAV8ZMF2</accession>
<dbReference type="Proteomes" id="UP001162156">
    <property type="component" value="Unassembled WGS sequence"/>
</dbReference>
<dbReference type="SUPFAM" id="SSF53098">
    <property type="entry name" value="Ribonuclease H-like"/>
    <property type="match status" value="1"/>
</dbReference>
<keyword evidence="3" id="KW-1185">Reference proteome</keyword>
<dbReference type="AlphaFoldDB" id="A0AAV8ZMF2"/>
<organism evidence="2 3">
    <name type="scientific">Rhamnusium bicolor</name>
    <dbReference type="NCBI Taxonomy" id="1586634"/>
    <lineage>
        <taxon>Eukaryota</taxon>
        <taxon>Metazoa</taxon>
        <taxon>Ecdysozoa</taxon>
        <taxon>Arthropoda</taxon>
        <taxon>Hexapoda</taxon>
        <taxon>Insecta</taxon>
        <taxon>Pterygota</taxon>
        <taxon>Neoptera</taxon>
        <taxon>Endopterygota</taxon>
        <taxon>Coleoptera</taxon>
        <taxon>Polyphaga</taxon>
        <taxon>Cucujiformia</taxon>
        <taxon>Chrysomeloidea</taxon>
        <taxon>Cerambycidae</taxon>
        <taxon>Lepturinae</taxon>
        <taxon>Rhagiini</taxon>
        <taxon>Rhamnusium</taxon>
    </lineage>
</organism>
<evidence type="ECO:0000313" key="2">
    <source>
        <dbReference type="EMBL" id="KAJ8965727.1"/>
    </source>
</evidence>
<comment type="caution">
    <text evidence="2">The sequence shown here is derived from an EMBL/GenBank/DDBJ whole genome shotgun (WGS) entry which is preliminary data.</text>
</comment>
<dbReference type="InterPro" id="IPR036397">
    <property type="entry name" value="RNaseH_sf"/>
</dbReference>
<feature type="domain" description="Integrase p58-like C-terminal" evidence="1">
    <location>
        <begin position="144"/>
        <end position="175"/>
    </location>
</feature>
<dbReference type="EMBL" id="JANEYF010001173">
    <property type="protein sequence ID" value="KAJ8965727.1"/>
    <property type="molecule type" value="Genomic_DNA"/>
</dbReference>
<name>A0AAV8ZMF2_9CUCU</name>
<evidence type="ECO:0000313" key="3">
    <source>
        <dbReference type="Proteomes" id="UP001162156"/>
    </source>
</evidence>
<dbReference type="InterPro" id="IPR054465">
    <property type="entry name" value="Integrase_p58-like_C"/>
</dbReference>
<gene>
    <name evidence="2" type="ORF">NQ314_003933</name>
</gene>
<dbReference type="InterPro" id="IPR050951">
    <property type="entry name" value="Retrovirus_Pol_polyprotein"/>
</dbReference>
<proteinExistence type="predicted"/>
<dbReference type="PANTHER" id="PTHR37984:SF5">
    <property type="entry name" value="PROTEIN NYNRIN-LIKE"/>
    <property type="match status" value="1"/>
</dbReference>